<organism evidence="1 2">
    <name type="scientific">Riccia fluitans</name>
    <dbReference type="NCBI Taxonomy" id="41844"/>
    <lineage>
        <taxon>Eukaryota</taxon>
        <taxon>Viridiplantae</taxon>
        <taxon>Streptophyta</taxon>
        <taxon>Embryophyta</taxon>
        <taxon>Marchantiophyta</taxon>
        <taxon>Marchantiopsida</taxon>
        <taxon>Marchantiidae</taxon>
        <taxon>Marchantiales</taxon>
        <taxon>Ricciaceae</taxon>
        <taxon>Riccia</taxon>
    </lineage>
</organism>
<comment type="caution">
    <text evidence="1">The sequence shown here is derived from an EMBL/GenBank/DDBJ whole genome shotgun (WGS) entry which is preliminary data.</text>
</comment>
<name>A0ABD1XZ53_9MARC</name>
<accession>A0ABD1XZ53</accession>
<dbReference type="EMBL" id="JBHFFA010000007">
    <property type="protein sequence ID" value="KAL2614084.1"/>
    <property type="molecule type" value="Genomic_DNA"/>
</dbReference>
<sequence>MRAPFQKMQRVRLATISRIRCAGSEYWHIVECDPSGGTIDVGTHENTNIRAELYFSSSVVNMLVFYKDPKEVKRPSTGMSAAAMSRTEITAKVLM</sequence>
<protein>
    <submittedName>
        <fullName evidence="1">Uncharacterized protein</fullName>
    </submittedName>
</protein>
<evidence type="ECO:0000313" key="2">
    <source>
        <dbReference type="Proteomes" id="UP001605036"/>
    </source>
</evidence>
<evidence type="ECO:0000313" key="1">
    <source>
        <dbReference type="EMBL" id="KAL2614084.1"/>
    </source>
</evidence>
<dbReference type="AlphaFoldDB" id="A0ABD1XZ53"/>
<gene>
    <name evidence="1" type="ORF">R1flu_025776</name>
</gene>
<dbReference type="Proteomes" id="UP001605036">
    <property type="component" value="Unassembled WGS sequence"/>
</dbReference>
<keyword evidence="2" id="KW-1185">Reference proteome</keyword>
<reference evidence="1 2" key="1">
    <citation type="submission" date="2024-09" db="EMBL/GenBank/DDBJ databases">
        <title>Chromosome-scale assembly of Riccia fluitans.</title>
        <authorList>
            <person name="Paukszto L."/>
            <person name="Sawicki J."/>
            <person name="Karawczyk K."/>
            <person name="Piernik-Szablinska J."/>
            <person name="Szczecinska M."/>
            <person name="Mazdziarz M."/>
        </authorList>
    </citation>
    <scope>NUCLEOTIDE SEQUENCE [LARGE SCALE GENOMIC DNA]</scope>
    <source>
        <strain evidence="1">Rf_01</strain>
        <tissue evidence="1">Aerial parts of the thallus</tissue>
    </source>
</reference>
<proteinExistence type="predicted"/>